<name>A0ABT4RI41_9ACTN</name>
<comment type="caution">
    <text evidence="1">The sequence shown here is derived from an EMBL/GenBank/DDBJ whole genome shotgun (WGS) entry which is preliminary data.</text>
</comment>
<evidence type="ECO:0000313" key="1">
    <source>
        <dbReference type="EMBL" id="MDA0138148.1"/>
    </source>
</evidence>
<reference evidence="1" key="1">
    <citation type="submission" date="2022-10" db="EMBL/GenBank/DDBJ databases">
        <title>The WGS of Solirubrobacter sp. CPCC 204708.</title>
        <authorList>
            <person name="Jiang Z."/>
        </authorList>
    </citation>
    <scope>NUCLEOTIDE SEQUENCE</scope>
    <source>
        <strain evidence="1">CPCC 204708</strain>
    </source>
</reference>
<keyword evidence="2" id="KW-1185">Reference proteome</keyword>
<organism evidence="1 2">
    <name type="scientific">Solirubrobacter deserti</name>
    <dbReference type="NCBI Taxonomy" id="2282478"/>
    <lineage>
        <taxon>Bacteria</taxon>
        <taxon>Bacillati</taxon>
        <taxon>Actinomycetota</taxon>
        <taxon>Thermoleophilia</taxon>
        <taxon>Solirubrobacterales</taxon>
        <taxon>Solirubrobacteraceae</taxon>
        <taxon>Solirubrobacter</taxon>
    </lineage>
</organism>
<protein>
    <recommendedName>
        <fullName evidence="3">Uracil-DNA glycosylase</fullName>
    </recommendedName>
</protein>
<sequence length="81" mass="9317">MSVVAAPQRAKRSKKVTCEDCFFARNGLCALNLDEACPTYRPDHPDGLRPPSQMRFVFRQERRRQVGWAFPDAQEQARLHG</sequence>
<evidence type="ECO:0000313" key="2">
    <source>
        <dbReference type="Proteomes" id="UP001147700"/>
    </source>
</evidence>
<accession>A0ABT4RI41</accession>
<dbReference type="Proteomes" id="UP001147700">
    <property type="component" value="Unassembled WGS sequence"/>
</dbReference>
<dbReference type="EMBL" id="JAPCID010000014">
    <property type="protein sequence ID" value="MDA0138148.1"/>
    <property type="molecule type" value="Genomic_DNA"/>
</dbReference>
<gene>
    <name evidence="1" type="ORF">OJ962_11615</name>
</gene>
<dbReference type="RefSeq" id="WP_202956385.1">
    <property type="nucleotide sequence ID" value="NZ_JAPCID010000014.1"/>
</dbReference>
<proteinExistence type="predicted"/>
<evidence type="ECO:0008006" key="3">
    <source>
        <dbReference type="Google" id="ProtNLM"/>
    </source>
</evidence>